<organism evidence="1">
    <name type="scientific">bioreactor metagenome</name>
    <dbReference type="NCBI Taxonomy" id="1076179"/>
    <lineage>
        <taxon>unclassified sequences</taxon>
        <taxon>metagenomes</taxon>
        <taxon>ecological metagenomes</taxon>
    </lineage>
</organism>
<evidence type="ECO:0000313" key="1">
    <source>
        <dbReference type="EMBL" id="MPN16833.1"/>
    </source>
</evidence>
<dbReference type="AlphaFoldDB" id="A0A645FY51"/>
<accession>A0A645FY51</accession>
<name>A0A645FY51_9ZZZZ</name>
<sequence>MCQSMNYAVAYLPENILSRSPVITEDRNICDLGSVGEDGASAAGPPYYCDAVPSGVIEIHGFFCDRGPSQGYRRPGSGVYTYHIRDTAGRMGLQQQFVVSDAFLRFQVSEVREQHGSFALVALIVLLALGAA</sequence>
<comment type="caution">
    <text evidence="1">The sequence shown here is derived from an EMBL/GenBank/DDBJ whole genome shotgun (WGS) entry which is preliminary data.</text>
</comment>
<protein>
    <submittedName>
        <fullName evidence="1">Uncharacterized protein</fullName>
    </submittedName>
</protein>
<dbReference type="EMBL" id="VSSQ01063836">
    <property type="protein sequence ID" value="MPN16833.1"/>
    <property type="molecule type" value="Genomic_DNA"/>
</dbReference>
<proteinExistence type="predicted"/>
<reference evidence="1" key="1">
    <citation type="submission" date="2019-08" db="EMBL/GenBank/DDBJ databases">
        <authorList>
            <person name="Kucharzyk K."/>
            <person name="Murdoch R.W."/>
            <person name="Higgins S."/>
            <person name="Loffler F."/>
        </authorList>
    </citation>
    <scope>NUCLEOTIDE SEQUENCE</scope>
</reference>
<gene>
    <name evidence="1" type="ORF">SDC9_164180</name>
</gene>